<evidence type="ECO:0000256" key="1">
    <source>
        <dbReference type="SAM" id="Coils"/>
    </source>
</evidence>
<dbReference type="PANTHER" id="PTHR31005">
    <property type="entry name" value="DUF4139 DOMAIN-CONTAINING PROTEIN"/>
    <property type="match status" value="1"/>
</dbReference>
<dbReference type="InterPro" id="IPR011935">
    <property type="entry name" value="CHP02231"/>
</dbReference>
<dbReference type="InterPro" id="IPR025554">
    <property type="entry name" value="DUF4140"/>
</dbReference>
<feature type="domain" description="DUF4139" evidence="3">
    <location>
        <begin position="221"/>
        <end position="542"/>
    </location>
</feature>
<name>A0A370R436_9GAMM</name>
<evidence type="ECO:0000256" key="2">
    <source>
        <dbReference type="SAM" id="SignalP"/>
    </source>
</evidence>
<reference evidence="5 6" key="1">
    <citation type="submission" date="2018-07" db="EMBL/GenBank/DDBJ databases">
        <title>Genomic Encyclopedia of Type Strains, Phase IV (KMG-IV): sequencing the most valuable type-strain genomes for metagenomic binning, comparative biology and taxonomic classification.</title>
        <authorList>
            <person name="Goeker M."/>
        </authorList>
    </citation>
    <scope>NUCLEOTIDE SEQUENCE [LARGE SCALE GENOMIC DNA]</scope>
    <source>
        <strain evidence="5 6">DSM 103736</strain>
    </source>
</reference>
<feature type="chain" id="PRO_5017051177" evidence="2">
    <location>
        <begin position="29"/>
        <end position="549"/>
    </location>
</feature>
<sequence length="549" mass="60595">MTRIIPRLRLIHPLAALIALACAAPASAALTEAVKLENVTVFIRGAELFNSGKVTLPAGESEVVFTNIAADLNEQSLMVEADNGVVVQSTGIRRDFLSENLSPDVEALKQRVDAAAREKQKLEARRNVIQAQLAVLEENRAMGGESAGVSVDQVNQMLQLIGSKMDELLTADIDLNQQLEEAGKTLDNLSKQLAEAQQKNERAINQVVVKFYAEKAVTSNIRLSYVVNDAGWVPAYDVRVESISKPVRLDYRANVYQNSGINWDKVRLTLSSGNPSEGAQAPVLRPWYIDLDKVTVLSSLDRKTASVPPAPAPMAAPIQEERALIAGGGARRMKKSLSEYVITDAGGVNTRFSISLPYNIASDGKSHAVLIKQNEVQGNYRYIAVPKREQDAFLQVQLKEWEKLNLLPGKSNVFFEGSFVGQGMINPRAVRDTLDISLGRDKKILIKREDDRLTTDKAEFFGNSSSKKFSYAIEVKNTRQEPISLTVLDQIPLSRNSSVVVEDIKYTNADYNKDTGEVSWTLELKPGEDRKLGLSYAVKYPQNEHVRGL</sequence>
<comment type="caution">
    <text evidence="5">The sequence shown here is derived from an EMBL/GenBank/DDBJ whole genome shotgun (WGS) entry which is preliminary data.</text>
</comment>
<evidence type="ECO:0000313" key="5">
    <source>
        <dbReference type="EMBL" id="RDK97192.1"/>
    </source>
</evidence>
<feature type="domain" description="DUF4140" evidence="4">
    <location>
        <begin position="39"/>
        <end position="136"/>
    </location>
</feature>
<feature type="signal peptide" evidence="2">
    <location>
        <begin position="1"/>
        <end position="28"/>
    </location>
</feature>
<dbReference type="AlphaFoldDB" id="A0A370R436"/>
<evidence type="ECO:0000259" key="3">
    <source>
        <dbReference type="Pfam" id="PF13598"/>
    </source>
</evidence>
<dbReference type="NCBIfam" id="TIGR02231">
    <property type="entry name" value="mucoidy inhibitor MuiA family protein"/>
    <property type="match status" value="1"/>
</dbReference>
<dbReference type="PANTHER" id="PTHR31005:SF8">
    <property type="entry name" value="DUF4139 DOMAIN-CONTAINING PROTEIN"/>
    <property type="match status" value="1"/>
</dbReference>
<organism evidence="5 6">
    <name type="scientific">Enterobacillus tribolii</name>
    <dbReference type="NCBI Taxonomy" id="1487935"/>
    <lineage>
        <taxon>Bacteria</taxon>
        <taxon>Pseudomonadati</taxon>
        <taxon>Pseudomonadota</taxon>
        <taxon>Gammaproteobacteria</taxon>
        <taxon>Enterobacterales</taxon>
        <taxon>Hafniaceae</taxon>
        <taxon>Enterobacillus</taxon>
    </lineage>
</organism>
<dbReference type="EMBL" id="QRAP01000001">
    <property type="protein sequence ID" value="RDK97192.1"/>
    <property type="molecule type" value="Genomic_DNA"/>
</dbReference>
<dbReference type="Pfam" id="PF13598">
    <property type="entry name" value="DUF4139"/>
    <property type="match status" value="1"/>
</dbReference>
<evidence type="ECO:0000259" key="4">
    <source>
        <dbReference type="Pfam" id="PF13600"/>
    </source>
</evidence>
<evidence type="ECO:0000313" key="6">
    <source>
        <dbReference type="Proteomes" id="UP000254848"/>
    </source>
</evidence>
<gene>
    <name evidence="5" type="ORF">C8D90_101637</name>
</gene>
<keyword evidence="1" id="KW-0175">Coiled coil</keyword>
<dbReference type="Pfam" id="PF13600">
    <property type="entry name" value="DUF4140"/>
    <property type="match status" value="1"/>
</dbReference>
<dbReference type="Proteomes" id="UP000254848">
    <property type="component" value="Unassembled WGS sequence"/>
</dbReference>
<accession>A0A370R436</accession>
<dbReference type="InterPro" id="IPR037291">
    <property type="entry name" value="DUF4139"/>
</dbReference>
<proteinExistence type="predicted"/>
<dbReference type="PROSITE" id="PS51257">
    <property type="entry name" value="PROKAR_LIPOPROTEIN"/>
    <property type="match status" value="1"/>
</dbReference>
<feature type="coiled-coil region" evidence="1">
    <location>
        <begin position="179"/>
        <end position="206"/>
    </location>
</feature>
<protein>
    <submittedName>
        <fullName evidence="5">Uncharacterized protein (TIGR02231 family)</fullName>
    </submittedName>
</protein>
<keyword evidence="2" id="KW-0732">Signal</keyword>
<dbReference type="RefSeq" id="WP_162844347.1">
    <property type="nucleotide sequence ID" value="NZ_QRAP01000001.1"/>
</dbReference>
<feature type="coiled-coil region" evidence="1">
    <location>
        <begin position="105"/>
        <end position="139"/>
    </location>
</feature>
<keyword evidence="6" id="KW-1185">Reference proteome</keyword>